<dbReference type="Proteomes" id="UP000698963">
    <property type="component" value="Unassembled WGS sequence"/>
</dbReference>
<dbReference type="PANTHER" id="PTHR43685">
    <property type="entry name" value="GLYCOSYLTRANSFERASE"/>
    <property type="match status" value="1"/>
</dbReference>
<dbReference type="Pfam" id="PF00535">
    <property type="entry name" value="Glycos_transf_2"/>
    <property type="match status" value="1"/>
</dbReference>
<evidence type="ECO:0000313" key="2">
    <source>
        <dbReference type="EMBL" id="HJD96938.1"/>
    </source>
</evidence>
<dbReference type="InterPro" id="IPR050834">
    <property type="entry name" value="Glycosyltransf_2"/>
</dbReference>
<accession>A0A921AVK7</accession>
<gene>
    <name evidence="2" type="ORF">K8W16_04765</name>
</gene>
<dbReference type="Gene3D" id="3.90.550.10">
    <property type="entry name" value="Spore Coat Polysaccharide Biosynthesis Protein SpsA, Chain A"/>
    <property type="match status" value="1"/>
</dbReference>
<evidence type="ECO:0000313" key="3">
    <source>
        <dbReference type="Proteomes" id="UP000698963"/>
    </source>
</evidence>
<dbReference type="InterPro" id="IPR029044">
    <property type="entry name" value="Nucleotide-diphossugar_trans"/>
</dbReference>
<dbReference type="AlphaFoldDB" id="A0A921AVK7"/>
<organism evidence="2 3">
    <name type="scientific">Mailhella massiliensis</name>
    <dbReference type="NCBI Taxonomy" id="1903261"/>
    <lineage>
        <taxon>Bacteria</taxon>
        <taxon>Pseudomonadati</taxon>
        <taxon>Thermodesulfobacteriota</taxon>
        <taxon>Desulfovibrionia</taxon>
        <taxon>Desulfovibrionales</taxon>
        <taxon>Desulfovibrionaceae</taxon>
        <taxon>Mailhella</taxon>
    </lineage>
</organism>
<dbReference type="InterPro" id="IPR001173">
    <property type="entry name" value="Glyco_trans_2-like"/>
</dbReference>
<feature type="domain" description="Glycosyltransferase 2-like" evidence="1">
    <location>
        <begin position="71"/>
        <end position="173"/>
    </location>
</feature>
<sequence>MSGRHIDSTAWKAVFGRDTNIGKVLQLLEDMEKDAREGLFAEKYLPMVQEAQKGGEKVFLSVLTRTQGRRIQELREVFLCLSAQTDGDFELLLVGHRLSDAQAEEIRGVIAEQPEELKRRVRFLRLDYGGRAAPLNFGFAHSRGEYVAVLDDDDIVFDHWVEEFHRAAGEHPGTVLHAYAARQRWMKLDRGEPAGNLRACGRPENVYCRPFSWPGQMDSNQCPLLGLAFPADLFRKLGLMFDESLTTTEDWDYLQRAAMLAGVSEIPKVTSIYRWWQNAESSRTVHSREEWEQNYRRIRKKMSSGLLLFPEAGTEQLFELFHPSGIVEKYIEKQGGWDAFAQNVHFKDVRRFMALYLKSKLRKILGVTPSEKVSFRDVKRIVLLYARRKLRKRI</sequence>
<reference evidence="2" key="1">
    <citation type="journal article" date="2021" name="PeerJ">
        <title>Extensive microbial diversity within the chicken gut microbiome revealed by metagenomics and culture.</title>
        <authorList>
            <person name="Gilroy R."/>
            <person name="Ravi A."/>
            <person name="Getino M."/>
            <person name="Pursley I."/>
            <person name="Horton D.L."/>
            <person name="Alikhan N.F."/>
            <person name="Baker D."/>
            <person name="Gharbi K."/>
            <person name="Hall N."/>
            <person name="Watson M."/>
            <person name="Adriaenssens E.M."/>
            <person name="Foster-Nyarko E."/>
            <person name="Jarju S."/>
            <person name="Secka A."/>
            <person name="Antonio M."/>
            <person name="Oren A."/>
            <person name="Chaudhuri R.R."/>
            <person name="La Ragione R."/>
            <person name="Hildebrand F."/>
            <person name="Pallen M.J."/>
        </authorList>
    </citation>
    <scope>NUCLEOTIDE SEQUENCE</scope>
    <source>
        <strain evidence="2">ChiGjej2B2-19336</strain>
    </source>
</reference>
<dbReference type="PANTHER" id="PTHR43685:SF2">
    <property type="entry name" value="GLYCOSYLTRANSFERASE 2-LIKE DOMAIN-CONTAINING PROTEIN"/>
    <property type="match status" value="1"/>
</dbReference>
<dbReference type="CDD" id="cd00761">
    <property type="entry name" value="Glyco_tranf_GTA_type"/>
    <property type="match status" value="1"/>
</dbReference>
<evidence type="ECO:0000259" key="1">
    <source>
        <dbReference type="Pfam" id="PF00535"/>
    </source>
</evidence>
<dbReference type="EMBL" id="DYZA01000089">
    <property type="protein sequence ID" value="HJD96938.1"/>
    <property type="molecule type" value="Genomic_DNA"/>
</dbReference>
<dbReference type="SUPFAM" id="SSF53448">
    <property type="entry name" value="Nucleotide-diphospho-sugar transferases"/>
    <property type="match status" value="1"/>
</dbReference>
<name>A0A921AVK7_9BACT</name>
<reference evidence="2" key="2">
    <citation type="submission" date="2021-09" db="EMBL/GenBank/DDBJ databases">
        <authorList>
            <person name="Gilroy R."/>
        </authorList>
    </citation>
    <scope>NUCLEOTIDE SEQUENCE</scope>
    <source>
        <strain evidence="2">ChiGjej2B2-19336</strain>
    </source>
</reference>
<proteinExistence type="predicted"/>
<protein>
    <submittedName>
        <fullName evidence="2">Glycosyltransferase family 2 protein</fullName>
    </submittedName>
</protein>
<comment type="caution">
    <text evidence="2">The sequence shown here is derived from an EMBL/GenBank/DDBJ whole genome shotgun (WGS) entry which is preliminary data.</text>
</comment>
<dbReference type="RefSeq" id="WP_304121583.1">
    <property type="nucleotide sequence ID" value="NZ_DYZA01000089.1"/>
</dbReference>